<dbReference type="EMBL" id="JAGDFL010000286">
    <property type="protein sequence ID" value="KAG7394260.1"/>
    <property type="molecule type" value="Genomic_DNA"/>
</dbReference>
<feature type="region of interest" description="Disordered" evidence="1">
    <location>
        <begin position="1"/>
        <end position="49"/>
    </location>
</feature>
<comment type="caution">
    <text evidence="2">The sequence shown here is derived from an EMBL/GenBank/DDBJ whole genome shotgun (WGS) entry which is preliminary data.</text>
</comment>
<keyword evidence="3" id="KW-1185">Reference proteome</keyword>
<gene>
    <name evidence="2" type="ORF">PHYBOEH_005434</name>
</gene>
<proteinExistence type="predicted"/>
<sequence>MEMLAEMSVDAFFNDQEDNDHEDMKEKGADDVDDGSSKSENKNEVKKKYDKEVKEDVVGLTTATMALLQKLERECFEGKTV</sequence>
<organism evidence="2 3">
    <name type="scientific">Phytophthora boehmeriae</name>
    <dbReference type="NCBI Taxonomy" id="109152"/>
    <lineage>
        <taxon>Eukaryota</taxon>
        <taxon>Sar</taxon>
        <taxon>Stramenopiles</taxon>
        <taxon>Oomycota</taxon>
        <taxon>Peronosporomycetes</taxon>
        <taxon>Peronosporales</taxon>
        <taxon>Peronosporaceae</taxon>
        <taxon>Phytophthora</taxon>
    </lineage>
</organism>
<evidence type="ECO:0000256" key="1">
    <source>
        <dbReference type="SAM" id="MobiDB-lite"/>
    </source>
</evidence>
<dbReference type="AlphaFoldDB" id="A0A8T1WR22"/>
<feature type="compositionally biased region" description="Basic and acidic residues" evidence="1">
    <location>
        <begin position="22"/>
        <end position="49"/>
    </location>
</feature>
<evidence type="ECO:0000313" key="3">
    <source>
        <dbReference type="Proteomes" id="UP000693981"/>
    </source>
</evidence>
<name>A0A8T1WR22_9STRA</name>
<evidence type="ECO:0000313" key="2">
    <source>
        <dbReference type="EMBL" id="KAG7394260.1"/>
    </source>
</evidence>
<accession>A0A8T1WR22</accession>
<reference evidence="2" key="1">
    <citation type="submission" date="2021-02" db="EMBL/GenBank/DDBJ databases">
        <authorList>
            <person name="Palmer J.M."/>
        </authorList>
    </citation>
    <scope>NUCLEOTIDE SEQUENCE</scope>
    <source>
        <strain evidence="2">SCRP23</strain>
    </source>
</reference>
<protein>
    <submittedName>
        <fullName evidence="2">Uncharacterized protein</fullName>
    </submittedName>
</protein>
<dbReference type="Proteomes" id="UP000693981">
    <property type="component" value="Unassembled WGS sequence"/>
</dbReference>